<evidence type="ECO:0000313" key="3">
    <source>
        <dbReference type="EMBL" id="CAB4029938.1"/>
    </source>
</evidence>
<keyword evidence="4" id="KW-1185">Reference proteome</keyword>
<sequence length="627" mass="70361">HRSQEPSVLALRYSTLPTSPRTASIHDAKETVPPVETSDTGSGKYVFIPQKDDAVKQRFRLRYSPCSDAYHRELEDCVLTRVGGNVRGWERGVYSFESVQRVVDTKNNLVYLERTPGSNTGILTWKVDFTPCGLVVDQVSIKVESRHLNGGDVLVMLASGDTKKTISHMEGLGLVDVKEFQNAKNLVLSIHLIGETPEQQTRLFEKNILSKDEFPLDLNVALKPPTEMYNKPIILLGLMFSNSQETLVDRRHYRSHSNSAGRGFLHINIVQGKQITRTKDGLPDPQVKCYLLPDEKNIKSCKTKRVQKSSSPIWDEYFVIDGVAQSQLRKQQLGVRVVNWHLGINKKNSLLGELRIGCSNVFDFHSLASPIITSPSERPVNERVVYSPLVRGDISRAGRNGRPMSDIGTETRGLQSPNNYNRNSRASTTRFDQDSDDDTWTDAGETSGCREGHENSNDISIHVSKFDQDTDSVIVNGTNNNSSSSKNNNNNITNNNNNNNGENSLKEPKVKPPRPPPPTRLNLTDVQHSPNESLSPRHYQSNPHTPDPARKAFTPTFSRLMANLPMSPKRGRRLSWGGESDLSLLSPRSMKSPADHQSMLSDQWDIMISRPKQWIYCWQTLVVSVSE</sequence>
<dbReference type="EMBL" id="CACRXK020016510">
    <property type="protein sequence ID" value="CAB4029938.1"/>
    <property type="molecule type" value="Genomic_DNA"/>
</dbReference>
<organism evidence="3 4">
    <name type="scientific">Paramuricea clavata</name>
    <name type="common">Red gorgonian</name>
    <name type="synonym">Violescent sea-whip</name>
    <dbReference type="NCBI Taxonomy" id="317549"/>
    <lineage>
        <taxon>Eukaryota</taxon>
        <taxon>Metazoa</taxon>
        <taxon>Cnidaria</taxon>
        <taxon>Anthozoa</taxon>
        <taxon>Octocorallia</taxon>
        <taxon>Malacalcyonacea</taxon>
        <taxon>Plexauridae</taxon>
        <taxon>Paramuricea</taxon>
    </lineage>
</organism>
<dbReference type="SMART" id="SM00239">
    <property type="entry name" value="C2"/>
    <property type="match status" value="1"/>
</dbReference>
<dbReference type="GO" id="GO:0006516">
    <property type="term" value="P:glycoprotein catabolic process"/>
    <property type="evidence" value="ECO:0007669"/>
    <property type="project" value="InterPro"/>
</dbReference>
<dbReference type="Gene3D" id="2.60.40.150">
    <property type="entry name" value="C2 domain"/>
    <property type="match status" value="1"/>
</dbReference>
<feature type="compositionally biased region" description="Polar residues" evidence="2">
    <location>
        <begin position="521"/>
        <end position="544"/>
    </location>
</feature>
<dbReference type="PANTHER" id="PTHR45716">
    <property type="entry name" value="BITESIZE, ISOFORM I"/>
    <property type="match status" value="1"/>
</dbReference>
<dbReference type="AlphaFoldDB" id="A0A7D9LGE0"/>
<reference evidence="3" key="1">
    <citation type="submission" date="2020-04" db="EMBL/GenBank/DDBJ databases">
        <authorList>
            <person name="Alioto T."/>
            <person name="Alioto T."/>
            <person name="Gomez Garrido J."/>
        </authorList>
    </citation>
    <scope>NUCLEOTIDE SEQUENCE</scope>
    <source>
        <strain evidence="3">A484AB</strain>
    </source>
</reference>
<feature type="region of interest" description="Disordered" evidence="2">
    <location>
        <begin position="394"/>
        <end position="456"/>
    </location>
</feature>
<dbReference type="PANTHER" id="PTHR45716:SF2">
    <property type="entry name" value="BITESIZE, ISOFORM I"/>
    <property type="match status" value="1"/>
</dbReference>
<dbReference type="GO" id="GO:0005737">
    <property type="term" value="C:cytoplasm"/>
    <property type="evidence" value="ECO:0007669"/>
    <property type="project" value="InterPro"/>
</dbReference>
<dbReference type="OrthoDB" id="67688at2759"/>
<feature type="region of interest" description="Disordered" evidence="2">
    <location>
        <begin position="472"/>
        <end position="552"/>
    </location>
</feature>
<proteinExistence type="inferred from homology"/>
<dbReference type="SUPFAM" id="SSF49785">
    <property type="entry name" value="Galactose-binding domain-like"/>
    <property type="match status" value="1"/>
</dbReference>
<accession>A0A7D9LGE0</accession>
<gene>
    <name evidence="3" type="ORF">PACLA_8A084029</name>
</gene>
<dbReference type="GO" id="GO:0006887">
    <property type="term" value="P:exocytosis"/>
    <property type="evidence" value="ECO:0007669"/>
    <property type="project" value="TreeGrafter"/>
</dbReference>
<dbReference type="SMART" id="SM00613">
    <property type="entry name" value="PAW"/>
    <property type="match status" value="1"/>
</dbReference>
<evidence type="ECO:0000256" key="2">
    <source>
        <dbReference type="SAM" id="MobiDB-lite"/>
    </source>
</evidence>
<feature type="non-terminal residue" evidence="3">
    <location>
        <position position="1"/>
    </location>
</feature>
<dbReference type="InterPro" id="IPR038680">
    <property type="entry name" value="PAW_sf"/>
</dbReference>
<dbReference type="PROSITE" id="PS51398">
    <property type="entry name" value="PAW"/>
    <property type="match status" value="1"/>
</dbReference>
<dbReference type="Pfam" id="PF04721">
    <property type="entry name" value="PAW"/>
    <property type="match status" value="1"/>
</dbReference>
<dbReference type="InterPro" id="IPR035892">
    <property type="entry name" value="C2_domain_sf"/>
</dbReference>
<dbReference type="PROSITE" id="PS50004">
    <property type="entry name" value="C2"/>
    <property type="match status" value="1"/>
</dbReference>
<dbReference type="Gene3D" id="2.60.120.1020">
    <property type="entry name" value="Peptide N glycanase, PAW domain"/>
    <property type="match status" value="1"/>
</dbReference>
<evidence type="ECO:0000256" key="1">
    <source>
        <dbReference type="PROSITE-ProRule" id="PRU00731"/>
    </source>
</evidence>
<dbReference type="InterPro" id="IPR008979">
    <property type="entry name" value="Galactose-bd-like_sf"/>
</dbReference>
<protein>
    <submittedName>
        <fullName evidence="3">Peptide-N(4)-(N-acetyl-beta-glucosaminyl)asparagine amidase</fullName>
    </submittedName>
</protein>
<comment type="caution">
    <text evidence="3">The sequence shown here is derived from an EMBL/GenBank/DDBJ whole genome shotgun (WGS) entry which is preliminary data.</text>
</comment>
<dbReference type="InterPro" id="IPR000008">
    <property type="entry name" value="C2_dom"/>
</dbReference>
<feature type="compositionally biased region" description="Low complexity" evidence="2">
    <location>
        <begin position="472"/>
        <end position="503"/>
    </location>
</feature>
<dbReference type="GO" id="GO:0042043">
    <property type="term" value="F:neurexin family protein binding"/>
    <property type="evidence" value="ECO:0007669"/>
    <property type="project" value="TreeGrafter"/>
</dbReference>
<comment type="similarity">
    <text evidence="1">Belongs to the transglutaminase-like superfamily. PNGase family.</text>
</comment>
<name>A0A7D9LGE0_PARCT</name>
<evidence type="ECO:0000313" key="4">
    <source>
        <dbReference type="Proteomes" id="UP001152795"/>
    </source>
</evidence>
<dbReference type="Proteomes" id="UP001152795">
    <property type="component" value="Unassembled WGS sequence"/>
</dbReference>
<feature type="compositionally biased region" description="Polar residues" evidence="2">
    <location>
        <begin position="412"/>
        <end position="427"/>
    </location>
</feature>
<dbReference type="InterPro" id="IPR006588">
    <property type="entry name" value="Peptide_N_glycanase_PAW_dom"/>
</dbReference>
<dbReference type="SUPFAM" id="SSF49562">
    <property type="entry name" value="C2 domain (Calcium/lipid-binding domain, CaLB)"/>
    <property type="match status" value="1"/>
</dbReference>
<dbReference type="Pfam" id="PF00168">
    <property type="entry name" value="C2"/>
    <property type="match status" value="1"/>
</dbReference>